<feature type="compositionally biased region" description="Polar residues" evidence="1">
    <location>
        <begin position="110"/>
        <end position="121"/>
    </location>
</feature>
<evidence type="ECO:0000313" key="2">
    <source>
        <dbReference type="EMBL" id="BAD72451.1"/>
    </source>
</evidence>
<reference evidence="3" key="1">
    <citation type="journal article" date="2005" name="Nature">
        <title>The map-based sequence of the rice genome.</title>
        <authorList>
            <consortium name="International rice genome sequencing project (IRGSP)"/>
            <person name="Matsumoto T."/>
            <person name="Wu J."/>
            <person name="Kanamori H."/>
            <person name="Katayose Y."/>
            <person name="Fujisawa M."/>
            <person name="Namiki N."/>
            <person name="Mizuno H."/>
            <person name="Yamamoto K."/>
            <person name="Antonio B.A."/>
            <person name="Baba T."/>
            <person name="Sakata K."/>
            <person name="Nagamura Y."/>
            <person name="Aoki H."/>
            <person name="Arikawa K."/>
            <person name="Arita K."/>
            <person name="Bito T."/>
            <person name="Chiden Y."/>
            <person name="Fujitsuka N."/>
            <person name="Fukunaka R."/>
            <person name="Hamada M."/>
            <person name="Harada C."/>
            <person name="Hayashi A."/>
            <person name="Hijishita S."/>
            <person name="Honda M."/>
            <person name="Hosokawa S."/>
            <person name="Ichikawa Y."/>
            <person name="Idonuma A."/>
            <person name="Iijima M."/>
            <person name="Ikeda M."/>
            <person name="Ikeno M."/>
            <person name="Ito K."/>
            <person name="Ito S."/>
            <person name="Ito T."/>
            <person name="Ito Y."/>
            <person name="Ito Y."/>
            <person name="Iwabuchi A."/>
            <person name="Kamiya K."/>
            <person name="Karasawa W."/>
            <person name="Kurita K."/>
            <person name="Katagiri S."/>
            <person name="Kikuta A."/>
            <person name="Kobayashi H."/>
            <person name="Kobayashi N."/>
            <person name="Machita K."/>
            <person name="Maehara T."/>
            <person name="Masukawa M."/>
            <person name="Mizubayashi T."/>
            <person name="Mukai Y."/>
            <person name="Nagasaki H."/>
            <person name="Nagata Y."/>
            <person name="Naito S."/>
            <person name="Nakashima M."/>
            <person name="Nakama Y."/>
            <person name="Nakamichi Y."/>
            <person name="Nakamura M."/>
            <person name="Meguro A."/>
            <person name="Negishi M."/>
            <person name="Ohta I."/>
            <person name="Ohta T."/>
            <person name="Okamoto M."/>
            <person name="Ono N."/>
            <person name="Saji S."/>
            <person name="Sakaguchi M."/>
            <person name="Sakai K."/>
            <person name="Shibata M."/>
            <person name="Shimokawa T."/>
            <person name="Song J."/>
            <person name="Takazaki Y."/>
            <person name="Terasawa K."/>
            <person name="Tsugane M."/>
            <person name="Tsuji K."/>
            <person name="Ueda S."/>
            <person name="Waki K."/>
            <person name="Yamagata H."/>
            <person name="Yamamoto M."/>
            <person name="Yamamoto S."/>
            <person name="Yamane H."/>
            <person name="Yoshiki S."/>
            <person name="Yoshihara R."/>
            <person name="Yukawa K."/>
            <person name="Zhong H."/>
            <person name="Yano M."/>
            <person name="Yuan Q."/>
            <person name="Ouyang S."/>
            <person name="Liu J."/>
            <person name="Jones K.M."/>
            <person name="Gansberger K."/>
            <person name="Moffat K."/>
            <person name="Hill J."/>
            <person name="Bera J."/>
            <person name="Fadrosh D."/>
            <person name="Jin S."/>
            <person name="Johri S."/>
            <person name="Kim M."/>
            <person name="Overton L."/>
            <person name="Reardon M."/>
            <person name="Tsitrin T."/>
            <person name="Vuong H."/>
            <person name="Weaver B."/>
            <person name="Ciecko A."/>
            <person name="Tallon L."/>
            <person name="Jackson J."/>
            <person name="Pai G."/>
            <person name="Aken S.V."/>
            <person name="Utterback T."/>
            <person name="Reidmuller S."/>
            <person name="Feldblyum T."/>
            <person name="Hsiao J."/>
            <person name="Zismann V."/>
            <person name="Iobst S."/>
            <person name="de Vazeille A.R."/>
            <person name="Buell C.R."/>
            <person name="Ying K."/>
            <person name="Li Y."/>
            <person name="Lu T."/>
            <person name="Huang Y."/>
            <person name="Zhao Q."/>
            <person name="Feng Q."/>
            <person name="Zhang L."/>
            <person name="Zhu J."/>
            <person name="Weng Q."/>
            <person name="Mu J."/>
            <person name="Lu Y."/>
            <person name="Fan D."/>
            <person name="Liu Y."/>
            <person name="Guan J."/>
            <person name="Zhang Y."/>
            <person name="Yu S."/>
            <person name="Liu X."/>
            <person name="Zhang Y."/>
            <person name="Hong G."/>
            <person name="Han B."/>
            <person name="Choisne N."/>
            <person name="Demange N."/>
            <person name="Orjeda G."/>
            <person name="Samain S."/>
            <person name="Cattolico L."/>
            <person name="Pelletier E."/>
            <person name="Couloux A."/>
            <person name="Segurens B."/>
            <person name="Wincker P."/>
            <person name="D'Hont A."/>
            <person name="Scarpelli C."/>
            <person name="Weissenbach J."/>
            <person name="Salanoubat M."/>
            <person name="Quetier F."/>
            <person name="Yu Y."/>
            <person name="Kim H.R."/>
            <person name="Rambo T."/>
            <person name="Currie J."/>
            <person name="Collura K."/>
            <person name="Luo M."/>
            <person name="Yang T."/>
            <person name="Ammiraju J.S.S."/>
            <person name="Engler F."/>
            <person name="Soderlund C."/>
            <person name="Wing R.A."/>
            <person name="Palmer L.E."/>
            <person name="de la Bastide M."/>
            <person name="Spiegel L."/>
            <person name="Nascimento L."/>
            <person name="Zutavern T."/>
            <person name="O'Shaughnessy A."/>
            <person name="Dike S."/>
            <person name="Dedhia N."/>
            <person name="Preston R."/>
            <person name="Balija V."/>
            <person name="McCombie W.R."/>
            <person name="Chow T."/>
            <person name="Chen H."/>
            <person name="Chung M."/>
            <person name="Chen C."/>
            <person name="Shaw J."/>
            <person name="Wu H."/>
            <person name="Hsiao K."/>
            <person name="Chao Y."/>
            <person name="Chu M."/>
            <person name="Cheng C."/>
            <person name="Hour A."/>
            <person name="Lee P."/>
            <person name="Lin S."/>
            <person name="Lin Y."/>
            <person name="Liou J."/>
            <person name="Liu S."/>
            <person name="Hsing Y."/>
            <person name="Raghuvanshi S."/>
            <person name="Mohanty A."/>
            <person name="Bharti A.K."/>
            <person name="Gaur A."/>
            <person name="Gupta V."/>
            <person name="Kumar D."/>
            <person name="Ravi V."/>
            <person name="Vij S."/>
            <person name="Kapur A."/>
            <person name="Khurana P."/>
            <person name="Khurana P."/>
            <person name="Khurana J.P."/>
            <person name="Tyagi A.K."/>
            <person name="Gaikwad K."/>
            <person name="Singh A."/>
            <person name="Dalal V."/>
            <person name="Srivastava S."/>
            <person name="Dixit A."/>
            <person name="Pal A.K."/>
            <person name="Ghazi I.A."/>
            <person name="Yadav M."/>
            <person name="Pandit A."/>
            <person name="Bhargava A."/>
            <person name="Sureshbabu K."/>
            <person name="Batra K."/>
            <person name="Sharma T.R."/>
            <person name="Mohapatra T."/>
            <person name="Singh N.K."/>
            <person name="Messing J."/>
            <person name="Nelson A.B."/>
            <person name="Fuks G."/>
            <person name="Kavchok S."/>
            <person name="Keizer G."/>
            <person name="Linton E."/>
            <person name="Llaca V."/>
            <person name="Song R."/>
            <person name="Tanyolac B."/>
            <person name="Young S."/>
            <person name="Ho-Il K."/>
            <person name="Hahn J.H."/>
            <person name="Sangsakoo G."/>
            <person name="Vanavichit A."/>
            <person name="de Mattos Luiz.A.T."/>
            <person name="Zimmer P.D."/>
            <person name="Malone G."/>
            <person name="Dellagostin O."/>
            <person name="de Oliveira A.C."/>
            <person name="Bevan M."/>
            <person name="Bancroft I."/>
            <person name="Minx P."/>
            <person name="Cordum H."/>
            <person name="Wilson R."/>
            <person name="Cheng Z."/>
            <person name="Jin W."/>
            <person name="Jiang J."/>
            <person name="Leong S.A."/>
            <person name="Iwama H."/>
            <person name="Gojobori T."/>
            <person name="Itoh T."/>
            <person name="Niimura Y."/>
            <person name="Fujii Y."/>
            <person name="Habara T."/>
            <person name="Sakai H."/>
            <person name="Sato Y."/>
            <person name="Wilson G."/>
            <person name="Kumar K."/>
            <person name="McCouch S."/>
            <person name="Juretic N."/>
            <person name="Hoen D."/>
            <person name="Wright S."/>
            <person name="Bruskiewich R."/>
            <person name="Bureau T."/>
            <person name="Miyao A."/>
            <person name="Hirochika H."/>
            <person name="Nishikawa T."/>
            <person name="Kadowaki K."/>
            <person name="Sugiura M."/>
            <person name="Burr B."/>
            <person name="Sasaki T."/>
        </authorList>
    </citation>
    <scope>NUCLEOTIDE SEQUENCE [LARGE SCALE GENOMIC DNA]</scope>
    <source>
        <strain evidence="3">cv. Nipponbare</strain>
    </source>
</reference>
<name>Q5SMV0_ORYSJ</name>
<feature type="region of interest" description="Disordered" evidence="1">
    <location>
        <begin position="1"/>
        <end position="30"/>
    </location>
</feature>
<feature type="region of interest" description="Disordered" evidence="1">
    <location>
        <begin position="110"/>
        <end position="165"/>
    </location>
</feature>
<evidence type="ECO:0000256" key="1">
    <source>
        <dbReference type="SAM" id="MobiDB-lite"/>
    </source>
</evidence>
<dbReference type="Proteomes" id="UP000000763">
    <property type="component" value="Chromosome 6"/>
</dbReference>
<proteinExistence type="predicted"/>
<gene>
    <name evidence="2" type="primary">P0470C02.8</name>
</gene>
<sequence length="165" mass="17833">MAIYKSPLPLPPGWRRGNHRRAGRTPRLPATAERAAALVRRISSPPATTSPPPPAVAAEQMMMMAPAESVAHFDSALSSLVSSPQGGGDEMAAIGDLIGRLGSICNHGSASANNSCYSTPRTRARSCPRSPEPETTATRRRRRRISWSQPQRLHPCEDEEGTSRR</sequence>
<accession>Q5SMV0</accession>
<dbReference type="AlphaFoldDB" id="Q5SMV0"/>
<evidence type="ECO:0000313" key="3">
    <source>
        <dbReference type="Proteomes" id="UP000000763"/>
    </source>
</evidence>
<dbReference type="EMBL" id="AP003508">
    <property type="protein sequence ID" value="BAD72451.1"/>
    <property type="molecule type" value="Genomic_DNA"/>
</dbReference>
<protein>
    <submittedName>
        <fullName evidence="2">Uncharacterized protein</fullName>
    </submittedName>
</protein>
<organism evidence="2 3">
    <name type="scientific">Oryza sativa subsp. japonica</name>
    <name type="common">Rice</name>
    <dbReference type="NCBI Taxonomy" id="39947"/>
    <lineage>
        <taxon>Eukaryota</taxon>
        <taxon>Viridiplantae</taxon>
        <taxon>Streptophyta</taxon>
        <taxon>Embryophyta</taxon>
        <taxon>Tracheophyta</taxon>
        <taxon>Spermatophyta</taxon>
        <taxon>Magnoliopsida</taxon>
        <taxon>Liliopsida</taxon>
        <taxon>Poales</taxon>
        <taxon>Poaceae</taxon>
        <taxon>BOP clade</taxon>
        <taxon>Oryzoideae</taxon>
        <taxon>Oryzeae</taxon>
        <taxon>Oryzinae</taxon>
        <taxon>Oryza</taxon>
        <taxon>Oryza sativa</taxon>
    </lineage>
</organism>
<reference evidence="3" key="2">
    <citation type="journal article" date="2008" name="Nucleic Acids Res.">
        <title>The rice annotation project database (RAP-DB): 2008 update.</title>
        <authorList>
            <consortium name="The rice annotation project (RAP)"/>
        </authorList>
    </citation>
    <scope>GENOME REANNOTATION</scope>
    <source>
        <strain evidence="3">cv. Nipponbare</strain>
    </source>
</reference>